<keyword evidence="1" id="KW-1133">Transmembrane helix</keyword>
<dbReference type="GeneID" id="65131097"/>
<evidence type="ECO:0000313" key="3">
    <source>
        <dbReference type="Proteomes" id="UP000593850"/>
    </source>
</evidence>
<keyword evidence="2" id="KW-0378">Hydrolase</keyword>
<keyword evidence="2" id="KW-0645">Protease</keyword>
<dbReference type="RefSeq" id="YP_010112619.1">
    <property type="nucleotide sequence ID" value="NC_055893.1"/>
</dbReference>
<dbReference type="GO" id="GO:0008233">
    <property type="term" value="F:peptidase activity"/>
    <property type="evidence" value="ECO:0007669"/>
    <property type="project" value="UniProtKB-KW"/>
</dbReference>
<keyword evidence="3" id="KW-1185">Reference proteome</keyword>
<dbReference type="KEGG" id="vg:65131097"/>
<keyword evidence="1" id="KW-0812">Transmembrane</keyword>
<dbReference type="Proteomes" id="UP000593850">
    <property type="component" value="Segment"/>
</dbReference>
<proteinExistence type="predicted"/>
<evidence type="ECO:0000256" key="1">
    <source>
        <dbReference type="SAM" id="Phobius"/>
    </source>
</evidence>
<reference evidence="2 3" key="1">
    <citation type="submission" date="2020-07" db="EMBL/GenBank/DDBJ databases">
        <title>Taxonomic proposal: Crassvirales, a new order of highly abundant and diverse bacterial viruses.</title>
        <authorList>
            <person name="Shkoporov A.N."/>
            <person name="Stockdale S.R."/>
            <person name="Guerin E."/>
            <person name="Ross R.P."/>
            <person name="Hill C."/>
        </authorList>
    </citation>
    <scope>NUCLEOTIDE SEQUENCE [LARGE SCALE GENOMIC DNA]</scope>
</reference>
<protein>
    <submittedName>
        <fullName evidence="2">Zincin superfamily protease</fullName>
    </submittedName>
</protein>
<dbReference type="GO" id="GO:0006508">
    <property type="term" value="P:proteolysis"/>
    <property type="evidence" value="ECO:0007669"/>
    <property type="project" value="UniProtKB-KW"/>
</dbReference>
<organism evidence="2 3">
    <name type="scientific">uncultured phage cr4_1</name>
    <dbReference type="NCBI Taxonomy" id="2772084"/>
    <lineage>
        <taxon>Viruses</taxon>
        <taxon>Duplodnaviria</taxon>
        <taxon>Heunggongvirae</taxon>
        <taxon>Uroviricota</taxon>
        <taxon>Caudoviricetes</taxon>
        <taxon>Crassvirales</taxon>
        <taxon>Suoliviridae</taxon>
        <taxon>Loutivirinae</taxon>
        <taxon>Buorbuivirus</taxon>
        <taxon>Buorbuivirus hominis</taxon>
    </lineage>
</organism>
<name>A0A7M1RRU2_9CAUD</name>
<accession>A0A7M1RRU2</accession>
<keyword evidence="1" id="KW-0472">Membrane</keyword>
<dbReference type="EMBL" id="MT774400">
    <property type="protein sequence ID" value="QOR57167.1"/>
    <property type="molecule type" value="Genomic_DNA"/>
</dbReference>
<evidence type="ECO:0000313" key="2">
    <source>
        <dbReference type="EMBL" id="QOR57167.1"/>
    </source>
</evidence>
<feature type="transmembrane region" description="Helical" evidence="1">
    <location>
        <begin position="49"/>
        <end position="69"/>
    </location>
</feature>
<sequence>MKIIKNKFIPFKGYKLINLFGVIFQRNDAVVTMTEYNHEKIHLKLMQEMLWIGFYLWYAIEYLCIMLSCKWNKQSDRYHDVSFEEEAHNNDKNLNYCKERKHYAWFKYLEIGSYKSKKEK</sequence>